<sequence>MTTPAFEMRLLPCGRVGLKVVREALHVLNVVHRTTCRPDPRFNITTGLGDILSDISGAIEL</sequence>
<reference evidence="1 2" key="1">
    <citation type="journal article" date="2016" name="Appl. Microbiol. Biotechnol.">
        <title>Characterization of T-DNA insertion mutants with decreased virulence in the entomopathogenic fungus Beauveria bassiana JEF-007.</title>
        <authorList>
            <person name="Kim S."/>
            <person name="Lee S.J."/>
            <person name="Nai Y.S."/>
            <person name="Yu J.S."/>
            <person name="Lee M.R."/>
            <person name="Yang Y.T."/>
            <person name="Kim J.S."/>
        </authorList>
    </citation>
    <scope>NUCLEOTIDE SEQUENCE [LARGE SCALE GENOMIC DNA]</scope>
    <source>
        <strain evidence="1 2">JEF-007</strain>
    </source>
</reference>
<gene>
    <name evidence="1" type="ORF">BM221_010076</name>
</gene>
<dbReference type="AlphaFoldDB" id="A0A2N6N9E8"/>
<evidence type="ECO:0000313" key="1">
    <source>
        <dbReference type="EMBL" id="PMB63914.1"/>
    </source>
</evidence>
<protein>
    <submittedName>
        <fullName evidence="1">Uncharacterized protein</fullName>
    </submittedName>
</protein>
<proteinExistence type="predicted"/>
<dbReference type="Proteomes" id="UP000235728">
    <property type="component" value="Unassembled WGS sequence"/>
</dbReference>
<name>A0A2N6N9E8_BEABA</name>
<accession>A0A2N6N9E8</accession>
<organism evidence="1 2">
    <name type="scientific">Beauveria bassiana</name>
    <name type="common">White muscardine disease fungus</name>
    <name type="synonym">Tritirachium shiotae</name>
    <dbReference type="NCBI Taxonomy" id="176275"/>
    <lineage>
        <taxon>Eukaryota</taxon>
        <taxon>Fungi</taxon>
        <taxon>Dikarya</taxon>
        <taxon>Ascomycota</taxon>
        <taxon>Pezizomycotina</taxon>
        <taxon>Sordariomycetes</taxon>
        <taxon>Hypocreomycetidae</taxon>
        <taxon>Hypocreales</taxon>
        <taxon>Cordycipitaceae</taxon>
        <taxon>Beauveria</taxon>
    </lineage>
</organism>
<comment type="caution">
    <text evidence="1">The sequence shown here is derived from an EMBL/GenBank/DDBJ whole genome shotgun (WGS) entry which is preliminary data.</text>
</comment>
<evidence type="ECO:0000313" key="2">
    <source>
        <dbReference type="Proteomes" id="UP000235728"/>
    </source>
</evidence>
<dbReference type="EMBL" id="MRVG01000015">
    <property type="protein sequence ID" value="PMB63914.1"/>
    <property type="molecule type" value="Genomic_DNA"/>
</dbReference>